<evidence type="ECO:0000256" key="2">
    <source>
        <dbReference type="ARBA" id="ARBA00009813"/>
    </source>
</evidence>
<dbReference type="InterPro" id="IPR033954">
    <property type="entry name" value="DiS-bond_Isoase_DsbC/G"/>
</dbReference>
<dbReference type="InterPro" id="IPR018950">
    <property type="entry name" value="DiS-bond_isomerase_DsbC/G_N"/>
</dbReference>
<comment type="function">
    <text evidence="7">Required for disulfide bond formation in some periplasmic proteins. Acts by transferring its disulfide bond to other proteins and is reduced in the process.</text>
</comment>
<dbReference type="PANTHER" id="PTHR35272">
    <property type="entry name" value="THIOL:DISULFIDE INTERCHANGE PROTEIN DSBC-RELATED"/>
    <property type="match status" value="1"/>
</dbReference>
<organism evidence="10 11">
    <name type="scientific">Pistricoccus aurantiacus</name>
    <dbReference type="NCBI Taxonomy" id="1883414"/>
    <lineage>
        <taxon>Bacteria</taxon>
        <taxon>Pseudomonadati</taxon>
        <taxon>Pseudomonadota</taxon>
        <taxon>Gammaproteobacteria</taxon>
        <taxon>Oceanospirillales</taxon>
        <taxon>Halomonadaceae</taxon>
        <taxon>Pistricoccus</taxon>
    </lineage>
</organism>
<keyword evidence="4 7" id="KW-0574">Periplasm</keyword>
<dbReference type="Pfam" id="PF13098">
    <property type="entry name" value="Thioredoxin_2"/>
    <property type="match status" value="1"/>
</dbReference>
<dbReference type="CDD" id="cd03020">
    <property type="entry name" value="DsbA_DsbC_DsbG"/>
    <property type="match status" value="1"/>
</dbReference>
<dbReference type="Pfam" id="PF10411">
    <property type="entry name" value="DsbC_N"/>
    <property type="match status" value="1"/>
</dbReference>
<dbReference type="GO" id="GO:0042597">
    <property type="term" value="C:periplasmic space"/>
    <property type="evidence" value="ECO:0007669"/>
    <property type="project" value="UniProtKB-SubCell"/>
</dbReference>
<dbReference type="EMBL" id="CP042382">
    <property type="protein sequence ID" value="QEA39624.1"/>
    <property type="molecule type" value="Genomic_DNA"/>
</dbReference>
<evidence type="ECO:0000256" key="3">
    <source>
        <dbReference type="ARBA" id="ARBA00022729"/>
    </source>
</evidence>
<evidence type="ECO:0000256" key="7">
    <source>
        <dbReference type="RuleBase" id="RU364038"/>
    </source>
</evidence>
<dbReference type="PANTHER" id="PTHR35272:SF3">
    <property type="entry name" value="THIOL:DISULFIDE INTERCHANGE PROTEIN DSBC"/>
    <property type="match status" value="1"/>
</dbReference>
<dbReference type="Gene3D" id="3.40.30.10">
    <property type="entry name" value="Glutaredoxin"/>
    <property type="match status" value="1"/>
</dbReference>
<evidence type="ECO:0000313" key="10">
    <source>
        <dbReference type="EMBL" id="QEA39624.1"/>
    </source>
</evidence>
<evidence type="ECO:0000256" key="1">
    <source>
        <dbReference type="ARBA" id="ARBA00004418"/>
    </source>
</evidence>
<sequence>MPHAAGDYLERLLDAGNLRRRQRLELSGGAAMKCDAIALRSAAAVLAMLTSIPRLAADDPVPDALKALTLNGQVVTPDAVHRVDLEGPIYEVRLRNGDTFYSDAQGRHMIVGTLFDNAPGGLIDVTERNDRQDRLDQLNALADGATVVYPARGDGIGEIAVFTDPTCPFCERLHQDIDRLTAAGITVRYVPYPRGGSDSPAAGQWARVLCADDARQAMATAFGGGALNDMPTQHCQEAVIEGFWLGQRFGIQGTPTIVLPDGEMGEGYVPARQLIQAIKRARQ</sequence>
<evidence type="ECO:0000256" key="5">
    <source>
        <dbReference type="ARBA" id="ARBA00023157"/>
    </source>
</evidence>
<gene>
    <name evidence="10" type="ORF">FGL86_11440</name>
</gene>
<keyword evidence="5" id="KW-1015">Disulfide bond</keyword>
<dbReference type="SUPFAM" id="SSF52833">
    <property type="entry name" value="Thioredoxin-like"/>
    <property type="match status" value="1"/>
</dbReference>
<keyword evidence="11" id="KW-1185">Reference proteome</keyword>
<evidence type="ECO:0000259" key="8">
    <source>
        <dbReference type="Pfam" id="PF10411"/>
    </source>
</evidence>
<dbReference type="AlphaFoldDB" id="A0A5B8STG9"/>
<feature type="domain" description="Disulphide bond isomerase DsbC/G N-terminal" evidence="8">
    <location>
        <begin position="62"/>
        <end position="127"/>
    </location>
</feature>
<dbReference type="InterPro" id="IPR009094">
    <property type="entry name" value="DiS-bond_isomerase_DsbC/G_N_sf"/>
</dbReference>
<evidence type="ECO:0000259" key="9">
    <source>
        <dbReference type="Pfam" id="PF13098"/>
    </source>
</evidence>
<comment type="similarity">
    <text evidence="2 7">Belongs to the thioredoxin family. DsbC subfamily.</text>
</comment>
<evidence type="ECO:0000256" key="4">
    <source>
        <dbReference type="ARBA" id="ARBA00022764"/>
    </source>
</evidence>
<name>A0A5B8STG9_9GAMM</name>
<feature type="domain" description="Thioredoxin-like fold" evidence="9">
    <location>
        <begin position="154"/>
        <end position="277"/>
    </location>
</feature>
<accession>A0A5B8STG9</accession>
<dbReference type="InterPro" id="IPR012336">
    <property type="entry name" value="Thioredoxin-like_fold"/>
</dbReference>
<dbReference type="InterPro" id="IPR036249">
    <property type="entry name" value="Thioredoxin-like_sf"/>
</dbReference>
<comment type="subcellular location">
    <subcellularLocation>
        <location evidence="1 7">Periplasm</location>
    </subcellularLocation>
</comment>
<dbReference type="OrthoDB" id="12976at2"/>
<dbReference type="Gene3D" id="3.10.450.70">
    <property type="entry name" value="Disulphide bond isomerase, DsbC/G, N-terminal"/>
    <property type="match status" value="1"/>
</dbReference>
<keyword evidence="3 7" id="KW-0732">Signal</keyword>
<protein>
    <recommendedName>
        <fullName evidence="7">Thiol:disulfide interchange protein</fullName>
    </recommendedName>
</protein>
<evidence type="ECO:0000313" key="11">
    <source>
        <dbReference type="Proteomes" id="UP000321272"/>
    </source>
</evidence>
<dbReference type="Proteomes" id="UP000321272">
    <property type="component" value="Chromosome"/>
</dbReference>
<proteinExistence type="inferred from homology"/>
<dbReference type="InterPro" id="IPR051470">
    <property type="entry name" value="Thiol:disulfide_interchange"/>
</dbReference>
<keyword evidence="6 7" id="KW-0676">Redox-active center</keyword>
<reference evidence="10 11" key="1">
    <citation type="submission" date="2019-06" db="EMBL/GenBank/DDBJ databases">
        <title>Genome analyses of bacteria isolated from kimchi.</title>
        <authorList>
            <person name="Lee S."/>
            <person name="Ahn S."/>
            <person name="Roh S."/>
        </authorList>
    </citation>
    <scope>NUCLEOTIDE SEQUENCE [LARGE SCALE GENOMIC DNA]</scope>
    <source>
        <strain evidence="10 11">CBA4606</strain>
    </source>
</reference>
<evidence type="ECO:0000256" key="6">
    <source>
        <dbReference type="ARBA" id="ARBA00023284"/>
    </source>
</evidence>
<dbReference type="KEGG" id="paur:FGL86_11440"/>